<evidence type="ECO:0000313" key="2">
    <source>
        <dbReference type="EMBL" id="TWB67855.1"/>
    </source>
</evidence>
<dbReference type="SUPFAM" id="SSF47598">
    <property type="entry name" value="Ribbon-helix-helix"/>
    <property type="match status" value="1"/>
</dbReference>
<proteinExistence type="predicted"/>
<feature type="compositionally biased region" description="Basic and acidic residues" evidence="1">
    <location>
        <begin position="76"/>
        <end position="85"/>
    </location>
</feature>
<gene>
    <name evidence="2" type="ORF">FBZ87_11398</name>
</gene>
<reference evidence="2 3" key="1">
    <citation type="submission" date="2019-06" db="EMBL/GenBank/DDBJ databases">
        <title>Genomic Encyclopedia of Type Strains, Phase IV (KMG-V): Genome sequencing to study the core and pangenomes of soil and plant-associated prokaryotes.</title>
        <authorList>
            <person name="Whitman W."/>
        </authorList>
    </citation>
    <scope>NUCLEOTIDE SEQUENCE [LARGE SCALE GENOMIC DNA]</scope>
    <source>
        <strain evidence="2 3">BR 12005</strain>
    </source>
</reference>
<evidence type="ECO:0000313" key="3">
    <source>
        <dbReference type="Proteomes" id="UP000320516"/>
    </source>
</evidence>
<dbReference type="RefSeq" id="WP_145613431.1">
    <property type="nucleotide sequence ID" value="NZ_VITV01000013.1"/>
</dbReference>
<sequence>MTKISTYPLRLPASVKAEAERLAAEDGTSLNQFVATAVAEKLAALRTAAFFTERRGQGDRAAFRALMTRGGGEPPRPGDELPGKE</sequence>
<organism evidence="2 3">
    <name type="scientific">Nitrospirillum amazonense</name>
    <dbReference type="NCBI Taxonomy" id="28077"/>
    <lineage>
        <taxon>Bacteria</taxon>
        <taxon>Pseudomonadati</taxon>
        <taxon>Pseudomonadota</taxon>
        <taxon>Alphaproteobacteria</taxon>
        <taxon>Rhodospirillales</taxon>
        <taxon>Azospirillaceae</taxon>
        <taxon>Nitrospirillum</taxon>
    </lineage>
</organism>
<name>A0A560JA89_9PROT</name>
<accession>A0A560JA89</accession>
<dbReference type="EMBL" id="VITV01000013">
    <property type="protein sequence ID" value="TWB67855.1"/>
    <property type="molecule type" value="Genomic_DNA"/>
</dbReference>
<dbReference type="NCBIfam" id="NF041551">
    <property type="entry name" value="YlcI_YnfO_N"/>
    <property type="match status" value="1"/>
</dbReference>
<evidence type="ECO:0000256" key="1">
    <source>
        <dbReference type="SAM" id="MobiDB-lite"/>
    </source>
</evidence>
<dbReference type="InterPro" id="IPR008651">
    <property type="entry name" value="Uncharacterised_HicB"/>
</dbReference>
<comment type="caution">
    <text evidence="2">The sequence shown here is derived from an EMBL/GenBank/DDBJ whole genome shotgun (WGS) entry which is preliminary data.</text>
</comment>
<feature type="region of interest" description="Disordered" evidence="1">
    <location>
        <begin position="66"/>
        <end position="85"/>
    </location>
</feature>
<dbReference type="Proteomes" id="UP000320516">
    <property type="component" value="Unassembled WGS sequence"/>
</dbReference>
<protein>
    <submittedName>
        <fullName evidence="2">HicB-like protein involved in pilus formation</fullName>
    </submittedName>
</protein>
<dbReference type="InterPro" id="IPR010985">
    <property type="entry name" value="Ribbon_hlx_hlx"/>
</dbReference>
<dbReference type="AlphaFoldDB" id="A0A560JA89"/>
<dbReference type="GO" id="GO:0006355">
    <property type="term" value="P:regulation of DNA-templated transcription"/>
    <property type="evidence" value="ECO:0007669"/>
    <property type="project" value="InterPro"/>
</dbReference>
<dbReference type="Pfam" id="PF05534">
    <property type="entry name" value="HicB"/>
    <property type="match status" value="1"/>
</dbReference>